<dbReference type="RefSeq" id="WP_074060848.1">
    <property type="nucleotide sequence ID" value="NZ_CP017241.1"/>
</dbReference>
<keyword evidence="1" id="KW-0812">Transmembrane</keyword>
<accession>A0A1L5P2C5</accession>
<dbReference type="EMBL" id="CP017241">
    <property type="protein sequence ID" value="APO74288.1"/>
    <property type="molecule type" value="Genomic_DNA"/>
</dbReference>
<feature type="transmembrane region" description="Helical" evidence="1">
    <location>
        <begin position="12"/>
        <end position="30"/>
    </location>
</feature>
<sequence length="171" mass="19708">MLANAPTDNLYKFATFLGIALFVFCTWQSTERYQKIESQLLDARLQEEILNLRLKDNQDTIAELKAETNEAMKPEEFERRRQEWIARLDQVSKSNDGLMPEWEKVHTSISRATLDQIQYLEDEKWSLKVGQIGGLVAAALGILLWYLLHQRHQDALLRAQLMSAKSSGASR</sequence>
<evidence type="ECO:0000313" key="3">
    <source>
        <dbReference type="Proteomes" id="UP000185109"/>
    </source>
</evidence>
<keyword evidence="1" id="KW-0472">Membrane</keyword>
<name>A0A1L5P2C5_RHIET</name>
<protein>
    <submittedName>
        <fullName evidence="2">Uncharacterized protein</fullName>
    </submittedName>
</protein>
<organism evidence="2 3">
    <name type="scientific">Rhizobium etli 8C-3</name>
    <dbReference type="NCBI Taxonomy" id="538025"/>
    <lineage>
        <taxon>Bacteria</taxon>
        <taxon>Pseudomonadati</taxon>
        <taxon>Pseudomonadota</taxon>
        <taxon>Alphaproteobacteria</taxon>
        <taxon>Hyphomicrobiales</taxon>
        <taxon>Rhizobiaceae</taxon>
        <taxon>Rhizobium/Agrobacterium group</taxon>
        <taxon>Rhizobium</taxon>
    </lineage>
</organism>
<proteinExistence type="predicted"/>
<reference evidence="2 3" key="1">
    <citation type="submission" date="2016-09" db="EMBL/GenBank/DDBJ databases">
        <title>The complete genome sequences of Rhizobium gallicum, symbiovars gallicum and phaseoli, symbionts associated to common bean (Phaseolus vulgaris).</title>
        <authorList>
            <person name="Bustos P."/>
            <person name="Santamaria R.I."/>
            <person name="Perez-Carrascal O.M."/>
            <person name="Juarez S."/>
            <person name="Lozano L."/>
            <person name="Martinez-Flores I."/>
            <person name="Martinez-Romero E."/>
            <person name="Cevallos M."/>
            <person name="Romero D."/>
            <person name="Davila G."/>
            <person name="Gonzalez V."/>
        </authorList>
    </citation>
    <scope>NUCLEOTIDE SEQUENCE [LARGE SCALE GENOMIC DNA]</scope>
    <source>
        <strain evidence="2 3">8C-3</strain>
    </source>
</reference>
<evidence type="ECO:0000313" key="2">
    <source>
        <dbReference type="EMBL" id="APO74288.1"/>
    </source>
</evidence>
<feature type="transmembrane region" description="Helical" evidence="1">
    <location>
        <begin position="129"/>
        <end position="148"/>
    </location>
</feature>
<evidence type="ECO:0000256" key="1">
    <source>
        <dbReference type="SAM" id="Phobius"/>
    </source>
</evidence>
<gene>
    <name evidence="2" type="ORF">AM571_CH01453</name>
</gene>
<keyword evidence="1" id="KW-1133">Transmembrane helix</keyword>
<dbReference type="AlphaFoldDB" id="A0A1L5P2C5"/>
<dbReference type="Proteomes" id="UP000185109">
    <property type="component" value="Chromosome"/>
</dbReference>